<dbReference type="InterPro" id="IPR056676">
    <property type="entry name" value="DUF7774"/>
</dbReference>
<organism evidence="4">
    <name type="scientific">Angiostrongylus costaricensis</name>
    <name type="common">Nematode worm</name>
    <dbReference type="NCBI Taxonomy" id="334426"/>
    <lineage>
        <taxon>Eukaryota</taxon>
        <taxon>Metazoa</taxon>
        <taxon>Ecdysozoa</taxon>
        <taxon>Nematoda</taxon>
        <taxon>Chromadorea</taxon>
        <taxon>Rhabditida</taxon>
        <taxon>Rhabditina</taxon>
        <taxon>Rhabditomorpha</taxon>
        <taxon>Strongyloidea</taxon>
        <taxon>Metastrongylidae</taxon>
        <taxon>Angiostrongylus</taxon>
    </lineage>
</organism>
<reference evidence="4" key="1">
    <citation type="submission" date="2017-02" db="UniProtKB">
        <authorList>
            <consortium name="WormBaseParasite"/>
        </authorList>
    </citation>
    <scope>IDENTIFICATION</scope>
</reference>
<keyword evidence="3" id="KW-1185">Reference proteome</keyword>
<dbReference type="EMBL" id="UYYA01003857">
    <property type="protein sequence ID" value="VDM56812.1"/>
    <property type="molecule type" value="Genomic_DNA"/>
</dbReference>
<dbReference type="OrthoDB" id="5876090at2759"/>
<evidence type="ECO:0000313" key="2">
    <source>
        <dbReference type="EMBL" id="VDM56812.1"/>
    </source>
</evidence>
<dbReference type="Proteomes" id="UP000267027">
    <property type="component" value="Unassembled WGS sequence"/>
</dbReference>
<proteinExistence type="predicted"/>
<evidence type="ECO:0000313" key="4">
    <source>
        <dbReference type="WBParaSite" id="ACOC_0000522601-mRNA-1"/>
    </source>
</evidence>
<evidence type="ECO:0000313" key="3">
    <source>
        <dbReference type="Proteomes" id="UP000267027"/>
    </source>
</evidence>
<dbReference type="PANTHER" id="PTHR38630:SF1">
    <property type="entry name" value="DEK_C DOMAIN-CONTAINING PROTEIN-RELATED"/>
    <property type="match status" value="1"/>
</dbReference>
<dbReference type="AlphaFoldDB" id="A0A0R3PKR8"/>
<reference evidence="2 3" key="2">
    <citation type="submission" date="2018-11" db="EMBL/GenBank/DDBJ databases">
        <authorList>
            <consortium name="Pathogen Informatics"/>
        </authorList>
    </citation>
    <scope>NUCLEOTIDE SEQUENCE [LARGE SCALE GENOMIC DNA]</scope>
    <source>
        <strain evidence="2 3">Costa Rica</strain>
    </source>
</reference>
<dbReference type="WBParaSite" id="ACOC_0000522601-mRNA-1">
    <property type="protein sequence ID" value="ACOC_0000522601-mRNA-1"/>
    <property type="gene ID" value="ACOC_0000522601"/>
</dbReference>
<sequence length="182" mass="21004">MIIQSEYQRMIAKRVLAIVKKQHLLENAIKDDRRRQFYEAFLKHPNQSRIKSIVDKAMEFVVYTLTIRSRELRIIEDHEMQRFLFDTGKAKRALFSEMMANPEFLPRDWGGDQVTRCIQKTLTDDKQTTESAGDDEVDVSLAKAARATVGRVYNIPANLHHAVVFKKTGSGHTVENERVSLV</sequence>
<accession>A0A0R3PKR8</accession>
<dbReference type="Pfam" id="PF24983">
    <property type="entry name" value="DUF7774"/>
    <property type="match status" value="1"/>
</dbReference>
<evidence type="ECO:0000259" key="1">
    <source>
        <dbReference type="Pfam" id="PF24983"/>
    </source>
</evidence>
<dbReference type="PANTHER" id="PTHR38630">
    <property type="entry name" value="PROTEIN CBG12780"/>
    <property type="match status" value="1"/>
</dbReference>
<feature type="domain" description="DUF7774" evidence="1">
    <location>
        <begin position="4"/>
        <end position="98"/>
    </location>
</feature>
<gene>
    <name evidence="2" type="ORF">ACOC_LOCUS5227</name>
</gene>
<name>A0A0R3PKR8_ANGCS</name>
<protein>
    <submittedName>
        <fullName evidence="4">Cilia- and flagella-associated protein 299</fullName>
    </submittedName>
</protein>